<proteinExistence type="predicted"/>
<organism evidence="2 3">
    <name type="scientific">Gimesia maris</name>
    <dbReference type="NCBI Taxonomy" id="122"/>
    <lineage>
        <taxon>Bacteria</taxon>
        <taxon>Pseudomonadati</taxon>
        <taxon>Planctomycetota</taxon>
        <taxon>Planctomycetia</taxon>
        <taxon>Planctomycetales</taxon>
        <taxon>Planctomycetaceae</taxon>
        <taxon>Gimesia</taxon>
    </lineage>
</organism>
<protein>
    <submittedName>
        <fullName evidence="2">Uncharacterized protein</fullName>
    </submittedName>
</protein>
<sequence length="381" mass="43649">MLLNNTRINQYSCTLQFTILLLASLFLNNPKISAQEQPDQSVELQQLVSKVKQNEALYQNLQFKLNATEIDQAELIEYEGSQPIKRQSTISFIRQGKKFRQQIHTKGRFVLNFTLGLYWLQDGYRASDPAEIHTNETWIRVESGTRENLSLFDGTTFRSFWKESMSDEENEEPPRNQKRGLISDSPSGTRNQTSPHRFLFDSGQLPVSLSSFLTGKEAEQAITGKSALTARVTKLGTETFQGLVCTTLQLETFDSTGKPRSRTDLWLSQDRNLIPVRREDFNYHVSKELPISASLVEAWQEVSPGVWFPSQAHTNYYRAREGKRNSEQKPSRRKEYTLESIELNPQLPTDIFTKLDFEAGTPVSVVTDGIRVKHFRQGTEK</sequence>
<dbReference type="GeneID" id="98648347"/>
<dbReference type="EMBL" id="CP042910">
    <property type="protein sequence ID" value="QEG17967.1"/>
    <property type="molecule type" value="Genomic_DNA"/>
</dbReference>
<dbReference type="Proteomes" id="UP000322887">
    <property type="component" value="Chromosome"/>
</dbReference>
<reference evidence="2 3" key="1">
    <citation type="submission" date="2019-08" db="EMBL/GenBank/DDBJ databases">
        <title>Deep-cultivation of Planctomycetes and their phenomic and genomic characterization uncovers novel biology.</title>
        <authorList>
            <person name="Wiegand S."/>
            <person name="Jogler M."/>
            <person name="Boedeker C."/>
            <person name="Pinto D."/>
            <person name="Vollmers J."/>
            <person name="Rivas-Marin E."/>
            <person name="Kohn T."/>
            <person name="Peeters S.H."/>
            <person name="Heuer A."/>
            <person name="Rast P."/>
            <person name="Oberbeckmann S."/>
            <person name="Bunk B."/>
            <person name="Jeske O."/>
            <person name="Meyerdierks A."/>
            <person name="Storesund J.E."/>
            <person name="Kallscheuer N."/>
            <person name="Luecker S."/>
            <person name="Lage O.M."/>
            <person name="Pohl T."/>
            <person name="Merkel B.J."/>
            <person name="Hornburger P."/>
            <person name="Mueller R.-W."/>
            <person name="Bruemmer F."/>
            <person name="Labrenz M."/>
            <person name="Spormann A.M."/>
            <person name="Op den Camp H."/>
            <person name="Overmann J."/>
            <person name="Amann R."/>
            <person name="Jetten M.S.M."/>
            <person name="Mascher T."/>
            <person name="Medema M.H."/>
            <person name="Devos D.P."/>
            <person name="Kaster A.-K."/>
            <person name="Ovreas L."/>
            <person name="Rohde M."/>
            <person name="Galperin M.Y."/>
            <person name="Jogler C."/>
        </authorList>
    </citation>
    <scope>NUCLEOTIDE SEQUENCE [LARGE SCALE GENOMIC DNA]</scope>
    <source>
        <strain evidence="2 3">DSM 8797</strain>
    </source>
</reference>
<accession>A0ABX5YQZ6</accession>
<evidence type="ECO:0000256" key="1">
    <source>
        <dbReference type="SAM" id="MobiDB-lite"/>
    </source>
</evidence>
<dbReference type="RefSeq" id="WP_002646343.1">
    <property type="nucleotide sequence ID" value="NZ_CP036353.1"/>
</dbReference>
<feature type="compositionally biased region" description="Polar residues" evidence="1">
    <location>
        <begin position="184"/>
        <end position="195"/>
    </location>
</feature>
<evidence type="ECO:0000313" key="2">
    <source>
        <dbReference type="EMBL" id="QEG17967.1"/>
    </source>
</evidence>
<keyword evidence="3" id="KW-1185">Reference proteome</keyword>
<evidence type="ECO:0000313" key="3">
    <source>
        <dbReference type="Proteomes" id="UP000322887"/>
    </source>
</evidence>
<gene>
    <name evidence="2" type="ORF">GmarT_38520</name>
</gene>
<feature type="region of interest" description="Disordered" evidence="1">
    <location>
        <begin position="163"/>
        <end position="197"/>
    </location>
</feature>
<name>A0ABX5YQZ6_9PLAN</name>